<dbReference type="Proteomes" id="UP000498740">
    <property type="component" value="Unassembled WGS sequence"/>
</dbReference>
<dbReference type="FunFam" id="3.40.50.300:FF:001426">
    <property type="entry name" value="DNA helicase"/>
    <property type="match status" value="1"/>
</dbReference>
<dbReference type="Pfam" id="PF13538">
    <property type="entry name" value="UvrD_C_2"/>
    <property type="match status" value="1"/>
</dbReference>
<dbReference type="Gene3D" id="3.40.50.300">
    <property type="entry name" value="P-loop containing nucleotide triphosphate hydrolases"/>
    <property type="match status" value="1"/>
</dbReference>
<evidence type="ECO:0000313" key="2">
    <source>
        <dbReference type="EMBL" id="GFN10150.1"/>
    </source>
</evidence>
<sequence length="199" mass="21719">MAWRLLMRRSPTRSLTLVGDPAQTSEEAGVGSWEKILDPYVGDRFEHVTLGVNYRTPAEIMELAARVVRERNPSFVAPGSVRSTGEEPWVRDAGADLAGAVAKAVVELTPEEGRLAVIAPRELHEEIAAPLDGVTAGAEPDLTRSVVLLDPRQAKGLEFDHVLVVEPARYGTSDLYVALTRATQRLGIVHREELPPALR</sequence>
<reference evidence="2 3" key="1">
    <citation type="submission" date="2020-05" db="EMBL/GenBank/DDBJ databases">
        <title>Whole genome shotgun sequence of Streptomyces microflavus NBRC 13062.</title>
        <authorList>
            <person name="Komaki H."/>
            <person name="Tamura T."/>
        </authorList>
    </citation>
    <scope>NUCLEOTIDE SEQUENCE [LARGE SCALE GENOMIC DNA]</scope>
    <source>
        <strain evidence="2 3">NBRC 13062</strain>
    </source>
</reference>
<organism evidence="2 3">
    <name type="scientific">Streptomyces microflavus</name>
    <name type="common">Streptomyces lipmanii</name>
    <dbReference type="NCBI Taxonomy" id="1919"/>
    <lineage>
        <taxon>Bacteria</taxon>
        <taxon>Bacillati</taxon>
        <taxon>Actinomycetota</taxon>
        <taxon>Actinomycetes</taxon>
        <taxon>Kitasatosporales</taxon>
        <taxon>Streptomycetaceae</taxon>
        <taxon>Streptomyces</taxon>
    </lineage>
</organism>
<evidence type="ECO:0000259" key="1">
    <source>
        <dbReference type="Pfam" id="PF13538"/>
    </source>
</evidence>
<dbReference type="AlphaFoldDB" id="A0A7J0D5X7"/>
<comment type="caution">
    <text evidence="2">The sequence shown here is derived from an EMBL/GenBank/DDBJ whole genome shotgun (WGS) entry which is preliminary data.</text>
</comment>
<name>A0A7J0D5X7_STRMI</name>
<proteinExistence type="predicted"/>
<dbReference type="InterPro" id="IPR027785">
    <property type="entry name" value="UvrD-like_helicase_C"/>
</dbReference>
<accession>A0A7J0D5X7</accession>
<dbReference type="InterPro" id="IPR027417">
    <property type="entry name" value="P-loop_NTPase"/>
</dbReference>
<protein>
    <recommendedName>
        <fullName evidence="1">UvrD-like helicase C-terminal domain-containing protein</fullName>
    </recommendedName>
</protein>
<feature type="domain" description="UvrD-like helicase C-terminal" evidence="1">
    <location>
        <begin position="149"/>
        <end position="189"/>
    </location>
</feature>
<evidence type="ECO:0000313" key="3">
    <source>
        <dbReference type="Proteomes" id="UP000498740"/>
    </source>
</evidence>
<gene>
    <name evidence="2" type="ORF">Smic_87060</name>
</gene>
<dbReference type="EMBL" id="BLWD01000004">
    <property type="protein sequence ID" value="GFN10150.1"/>
    <property type="molecule type" value="Genomic_DNA"/>
</dbReference>
<dbReference type="SUPFAM" id="SSF52540">
    <property type="entry name" value="P-loop containing nucleoside triphosphate hydrolases"/>
    <property type="match status" value="1"/>
</dbReference>